<feature type="transmembrane region" description="Helical" evidence="1">
    <location>
        <begin position="95"/>
        <end position="116"/>
    </location>
</feature>
<dbReference type="EMBL" id="RHJS01000001">
    <property type="protein sequence ID" value="RRK36918.1"/>
    <property type="molecule type" value="Genomic_DNA"/>
</dbReference>
<keyword evidence="1" id="KW-0472">Membrane</keyword>
<keyword evidence="1" id="KW-1133">Transmembrane helix</keyword>
<dbReference type="Proteomes" id="UP000274920">
    <property type="component" value="Unassembled WGS sequence"/>
</dbReference>
<keyword evidence="1" id="KW-0812">Transmembrane</keyword>
<dbReference type="AlphaFoldDB" id="A0A426DRW9"/>
<evidence type="ECO:0000256" key="1">
    <source>
        <dbReference type="SAM" id="Phobius"/>
    </source>
</evidence>
<evidence type="ECO:0000313" key="2">
    <source>
        <dbReference type="EMBL" id="RRK36918.1"/>
    </source>
</evidence>
<evidence type="ECO:0000313" key="3">
    <source>
        <dbReference type="Proteomes" id="UP000274920"/>
    </source>
</evidence>
<dbReference type="RefSeq" id="WP_125125860.1">
    <property type="nucleotide sequence ID" value="NZ_RHJS01000001.1"/>
</dbReference>
<feature type="transmembrane region" description="Helical" evidence="1">
    <location>
        <begin position="60"/>
        <end position="83"/>
    </location>
</feature>
<keyword evidence="3" id="KW-1185">Reference proteome</keyword>
<proteinExistence type="predicted"/>
<comment type="caution">
    <text evidence="2">The sequence shown here is derived from an EMBL/GenBank/DDBJ whole genome shotgun (WGS) entry which is preliminary data.</text>
</comment>
<accession>A0A426DRW9</accession>
<protein>
    <submittedName>
        <fullName evidence="2">Uncharacterized protein</fullName>
    </submittedName>
</protein>
<organism evidence="2 3">
    <name type="scientific">Schaedlerella arabinosiphila</name>
    <dbReference type="NCBI Taxonomy" id="2044587"/>
    <lineage>
        <taxon>Bacteria</taxon>
        <taxon>Bacillati</taxon>
        <taxon>Bacillota</taxon>
        <taxon>Clostridia</taxon>
        <taxon>Lachnospirales</taxon>
        <taxon>Lachnospiraceae</taxon>
        <taxon>Schaedlerella</taxon>
    </lineage>
</organism>
<name>A0A426DRW9_9FIRM</name>
<sequence>MKLLCIAERLAAPVRDLNGMLLAVAAESEWEFMKISPGDAGVFNSLILKVKDIGASGYELMLTLGVIGLVFSIIFTAVSLLLTSNAQKKEEQKSHALVICIAGIVIFSVFSIIGFFKSIGTGL</sequence>
<reference evidence="2" key="1">
    <citation type="submission" date="2018-10" db="EMBL/GenBank/DDBJ databases">
        <title>Schaedlerella arabinophila gen. nov. sp. nov., isolated from the mouse intestinal tract and comparative analysis with the genome of the closely related altered Schaedler flora strain ASF502.</title>
        <authorList>
            <person name="Miyake S."/>
            <person name="Soh M."/>
            <person name="Seedorf H."/>
        </authorList>
    </citation>
    <scope>NUCLEOTIDE SEQUENCE [LARGE SCALE GENOMIC DNA]</scope>
    <source>
        <strain evidence="2">DSM 106076</strain>
    </source>
</reference>
<gene>
    <name evidence="2" type="ORF">EBB54_00175</name>
</gene>